<evidence type="ECO:0000313" key="2">
    <source>
        <dbReference type="Proteomes" id="UP000663981"/>
    </source>
</evidence>
<organism evidence="1 2">
    <name type="scientific">Metabacillus bambusae</name>
    <dbReference type="NCBI Taxonomy" id="2795218"/>
    <lineage>
        <taxon>Bacteria</taxon>
        <taxon>Bacillati</taxon>
        <taxon>Bacillota</taxon>
        <taxon>Bacilli</taxon>
        <taxon>Bacillales</taxon>
        <taxon>Bacillaceae</taxon>
        <taxon>Metabacillus</taxon>
    </lineage>
</organism>
<name>A0ABS3NBM3_9BACI</name>
<accession>A0ABS3NBM3</accession>
<comment type="caution">
    <text evidence="1">The sequence shown here is derived from an EMBL/GenBank/DDBJ whole genome shotgun (WGS) entry which is preliminary data.</text>
</comment>
<keyword evidence="2" id="KW-1185">Reference proteome</keyword>
<evidence type="ECO:0000313" key="1">
    <source>
        <dbReference type="EMBL" id="MBO1515670.1"/>
    </source>
</evidence>
<dbReference type="RefSeq" id="WP_207982525.1">
    <property type="nucleotide sequence ID" value="NZ_JAGDEL010000047.1"/>
</dbReference>
<dbReference type="Proteomes" id="UP000663981">
    <property type="component" value="Unassembled WGS sequence"/>
</dbReference>
<gene>
    <name evidence="1" type="ORF">I7822_29095</name>
</gene>
<sequence length="81" mass="9308">MTSNKTDRIVVALENIVKELRINNEITAKQVKYNEYLLLRERFIRKVGDANVAIFIPKRYTKKLIYGFFIGMGAMGKLAGL</sequence>
<proteinExistence type="predicted"/>
<protein>
    <submittedName>
        <fullName evidence="1">Uncharacterized protein</fullName>
    </submittedName>
</protein>
<dbReference type="EMBL" id="JAGDEL010000047">
    <property type="protein sequence ID" value="MBO1515670.1"/>
    <property type="molecule type" value="Genomic_DNA"/>
</dbReference>
<reference evidence="1 2" key="1">
    <citation type="submission" date="2021-03" db="EMBL/GenBank/DDBJ databases">
        <title>Whole genome sequence of Metabacillus bambusae BG109.</title>
        <authorList>
            <person name="Jeong J.W."/>
        </authorList>
    </citation>
    <scope>NUCLEOTIDE SEQUENCE [LARGE SCALE GENOMIC DNA]</scope>
    <source>
        <strain evidence="1 2">BG109</strain>
    </source>
</reference>